<dbReference type="InterPro" id="IPR010998">
    <property type="entry name" value="Integrase_recombinase_N"/>
</dbReference>
<dbReference type="InterPro" id="IPR025166">
    <property type="entry name" value="Integrase_DNA_bind_dom"/>
</dbReference>
<keyword evidence="2" id="KW-0229">DNA integration</keyword>
<protein>
    <submittedName>
        <fullName evidence="9">Tyrosine-type recombinase/integrase</fullName>
    </submittedName>
</protein>
<dbReference type="Gene3D" id="1.10.150.130">
    <property type="match status" value="1"/>
</dbReference>
<dbReference type="InterPro" id="IPR053876">
    <property type="entry name" value="Phage_int_M"/>
</dbReference>
<dbReference type="Pfam" id="PF22022">
    <property type="entry name" value="Phage_int_M"/>
    <property type="match status" value="1"/>
</dbReference>
<gene>
    <name evidence="9" type="ORF">J9260_14135</name>
</gene>
<dbReference type="InterPro" id="IPR002104">
    <property type="entry name" value="Integrase_catalytic"/>
</dbReference>
<dbReference type="InterPro" id="IPR044068">
    <property type="entry name" value="CB"/>
</dbReference>
<dbReference type="Proteomes" id="UP000672009">
    <property type="component" value="Chromosome"/>
</dbReference>
<dbReference type="Pfam" id="PF00589">
    <property type="entry name" value="Phage_integrase"/>
    <property type="match status" value="1"/>
</dbReference>
<evidence type="ECO:0000256" key="2">
    <source>
        <dbReference type="ARBA" id="ARBA00022908"/>
    </source>
</evidence>
<feature type="region of interest" description="Disordered" evidence="6">
    <location>
        <begin position="1"/>
        <end position="25"/>
    </location>
</feature>
<proteinExistence type="inferred from homology"/>
<dbReference type="PROSITE" id="PS51898">
    <property type="entry name" value="TYR_RECOMBINASE"/>
    <property type="match status" value="1"/>
</dbReference>
<dbReference type="PANTHER" id="PTHR30629:SF2">
    <property type="entry name" value="PROPHAGE INTEGRASE INTS-RELATED"/>
    <property type="match status" value="1"/>
</dbReference>
<dbReference type="AlphaFoldDB" id="A0A975F8A0"/>
<keyword evidence="3 5" id="KW-0238">DNA-binding</keyword>
<feature type="domain" description="Core-binding (CB)" evidence="8">
    <location>
        <begin position="112"/>
        <end position="192"/>
    </location>
</feature>
<name>A0A975F8A0_9GAMM</name>
<dbReference type="InterPro" id="IPR013762">
    <property type="entry name" value="Integrase-like_cat_sf"/>
</dbReference>
<reference evidence="9" key="1">
    <citation type="submission" date="2021-04" db="EMBL/GenBank/DDBJ databases">
        <title>Genomics, taxonomy and metabolism of representatives of sulfur bacteria of the genus Thiothrix: Thiothrix fructosivorans QT, Thiothrix unzii A1T and three new species, Thiothrix subterranea sp. nov., Thiothrix litoralis sp. nov. and 'Candidatus Thiothrix anitrata' sp. nov.</title>
        <authorList>
            <person name="Ravin N.V."/>
            <person name="Smolyakov D."/>
            <person name="Rudenko T.S."/>
            <person name="Mardanov A.V."/>
            <person name="Beletsky A.V."/>
            <person name="Markov N.D."/>
            <person name="Fomenkov A.I."/>
            <person name="Roberts R.J."/>
            <person name="Karnachuk O.V."/>
            <person name="Novikov A."/>
            <person name="Grabovich M.Y."/>
        </authorList>
    </citation>
    <scope>NUCLEOTIDE SEQUENCE</scope>
    <source>
        <strain evidence="9">A1</strain>
    </source>
</reference>
<evidence type="ECO:0000256" key="5">
    <source>
        <dbReference type="PROSITE-ProRule" id="PRU01248"/>
    </source>
</evidence>
<dbReference type="GO" id="GO:0006310">
    <property type="term" value="P:DNA recombination"/>
    <property type="evidence" value="ECO:0007669"/>
    <property type="project" value="UniProtKB-KW"/>
</dbReference>
<dbReference type="KEGG" id="tun:J9260_14135"/>
<evidence type="ECO:0000313" key="10">
    <source>
        <dbReference type="Proteomes" id="UP000672009"/>
    </source>
</evidence>
<comment type="similarity">
    <text evidence="1">Belongs to the 'phage' integrase family.</text>
</comment>
<evidence type="ECO:0000313" key="9">
    <source>
        <dbReference type="EMBL" id="QTR52831.1"/>
    </source>
</evidence>
<sequence length="412" mass="46627">MALTYTNHKGIKAAKPPESGHKEYKDTNTTGLYLRVYSTGLKVFVHRYKIKGKRLVFTLPCIVLNQRSSESDISLALMEARAIHAKQRLDIKAGNDPAIERDLKAHHIQTMPTLTEFADTYIERHAKPNKKSWKEDRRMLDVDILPVLGDMPLNKIERKHLISLLDKKQDLGVLTLRNHLIALLNKLFNFAVDDRSIIGANPMQGIKKIAIKARSRVLNDDEIQMFWERTSETGGLAPCTRLALRLVLVTGQRPGEVCQMRHSQIYGDLWKMPETKNGRAHIVPLTPMALGIIQEASLHSRNGIVFPNSKDGVMLVNVLDRSMSRHNWGTDDKPTPHDLRRTCMTGLGALGVSRFDQNLVANHVDNSIGAIYDQYAYGKEKRQALEAWAQRLTQIIVCETTSENLSYIPTNR</sequence>
<dbReference type="InterPro" id="IPR050808">
    <property type="entry name" value="Phage_Integrase"/>
</dbReference>
<dbReference type="RefSeq" id="WP_210218364.1">
    <property type="nucleotide sequence ID" value="NZ_CP072793.1"/>
</dbReference>
<dbReference type="Pfam" id="PF13356">
    <property type="entry name" value="Arm-DNA-bind_3"/>
    <property type="match status" value="1"/>
</dbReference>
<accession>A0A975F8A0</accession>
<dbReference type="GO" id="GO:0015074">
    <property type="term" value="P:DNA integration"/>
    <property type="evidence" value="ECO:0007669"/>
    <property type="project" value="UniProtKB-KW"/>
</dbReference>
<dbReference type="CDD" id="cd00801">
    <property type="entry name" value="INT_P4_C"/>
    <property type="match status" value="1"/>
</dbReference>
<dbReference type="GO" id="GO:0003677">
    <property type="term" value="F:DNA binding"/>
    <property type="evidence" value="ECO:0007669"/>
    <property type="project" value="UniProtKB-UniRule"/>
</dbReference>
<keyword evidence="10" id="KW-1185">Reference proteome</keyword>
<evidence type="ECO:0000256" key="4">
    <source>
        <dbReference type="ARBA" id="ARBA00023172"/>
    </source>
</evidence>
<dbReference type="SUPFAM" id="SSF56349">
    <property type="entry name" value="DNA breaking-rejoining enzymes"/>
    <property type="match status" value="1"/>
</dbReference>
<keyword evidence="4" id="KW-0233">DNA recombination</keyword>
<evidence type="ECO:0000259" key="7">
    <source>
        <dbReference type="PROSITE" id="PS51898"/>
    </source>
</evidence>
<feature type="domain" description="Tyr recombinase" evidence="7">
    <location>
        <begin position="213"/>
        <end position="386"/>
    </location>
</feature>
<dbReference type="InterPro" id="IPR038488">
    <property type="entry name" value="Integrase_DNA-bd_sf"/>
</dbReference>
<dbReference type="PROSITE" id="PS51900">
    <property type="entry name" value="CB"/>
    <property type="match status" value="1"/>
</dbReference>
<dbReference type="Gene3D" id="1.10.443.10">
    <property type="entry name" value="Intergrase catalytic core"/>
    <property type="match status" value="1"/>
</dbReference>
<evidence type="ECO:0000256" key="3">
    <source>
        <dbReference type="ARBA" id="ARBA00023125"/>
    </source>
</evidence>
<dbReference type="Gene3D" id="3.30.160.390">
    <property type="entry name" value="Integrase, DNA-binding domain"/>
    <property type="match status" value="1"/>
</dbReference>
<evidence type="ECO:0000256" key="6">
    <source>
        <dbReference type="SAM" id="MobiDB-lite"/>
    </source>
</evidence>
<dbReference type="PANTHER" id="PTHR30629">
    <property type="entry name" value="PROPHAGE INTEGRASE"/>
    <property type="match status" value="1"/>
</dbReference>
<evidence type="ECO:0000259" key="8">
    <source>
        <dbReference type="PROSITE" id="PS51900"/>
    </source>
</evidence>
<organism evidence="9 10">
    <name type="scientific">Thiothrix unzii</name>
    <dbReference type="NCBI Taxonomy" id="111769"/>
    <lineage>
        <taxon>Bacteria</taxon>
        <taxon>Pseudomonadati</taxon>
        <taxon>Pseudomonadota</taxon>
        <taxon>Gammaproteobacteria</taxon>
        <taxon>Thiotrichales</taxon>
        <taxon>Thiotrichaceae</taxon>
        <taxon>Thiothrix</taxon>
    </lineage>
</organism>
<dbReference type="InterPro" id="IPR011010">
    <property type="entry name" value="DNA_brk_join_enz"/>
</dbReference>
<dbReference type="EMBL" id="CP072793">
    <property type="protein sequence ID" value="QTR52831.1"/>
    <property type="molecule type" value="Genomic_DNA"/>
</dbReference>
<evidence type="ECO:0000256" key="1">
    <source>
        <dbReference type="ARBA" id="ARBA00008857"/>
    </source>
</evidence>